<sequence>MTKKKLVNLSKGEETIKSDCQSIEEPKGWRFNWRKFILLEPTAELIILVLLALLYGGFYYYDHYTVNEDNIYGLWQSDHHKLAISYKHIRKRGNIDWQVVQDGKYIIYAARTRPVKRLNDGTLHMELYTVEGYLTDLPTKDGFSYMDFYLRKNNYLTYDGESYKRINSGNKSITWKDGSTSPYGERKTKLSTIVQTIYRGILGLGFFIVILEARQKRREKLSETPIKKKIR</sequence>
<dbReference type="GeneID" id="93792757"/>
<gene>
    <name evidence="2" type="ORF">DL07_05225</name>
</gene>
<evidence type="ECO:0000256" key="1">
    <source>
        <dbReference type="SAM" id="Phobius"/>
    </source>
</evidence>
<comment type="caution">
    <text evidence="2">The sequence shown here is derived from an EMBL/GenBank/DDBJ whole genome shotgun (WGS) entry which is preliminary data.</text>
</comment>
<dbReference type="EMBL" id="JJMT01000024">
    <property type="protein sequence ID" value="KEO43969.1"/>
    <property type="molecule type" value="Genomic_DNA"/>
</dbReference>
<organism evidence="2 3">
    <name type="scientific">Streptococcus salivarius</name>
    <dbReference type="NCBI Taxonomy" id="1304"/>
    <lineage>
        <taxon>Bacteria</taxon>
        <taxon>Bacillati</taxon>
        <taxon>Bacillota</taxon>
        <taxon>Bacilli</taxon>
        <taxon>Lactobacillales</taxon>
        <taxon>Streptococcaceae</taxon>
        <taxon>Streptococcus</taxon>
    </lineage>
</organism>
<keyword evidence="1" id="KW-1133">Transmembrane helix</keyword>
<keyword evidence="1" id="KW-0472">Membrane</keyword>
<protein>
    <submittedName>
        <fullName evidence="2">Uncharacterized protein</fullName>
    </submittedName>
</protein>
<keyword evidence="1" id="KW-0812">Transmembrane</keyword>
<feature type="transmembrane region" description="Helical" evidence="1">
    <location>
        <begin position="192"/>
        <end position="211"/>
    </location>
</feature>
<dbReference type="RefSeq" id="WP_014634908.1">
    <property type="nucleotide sequence ID" value="NZ_BPPT01000003.1"/>
</dbReference>
<accession>A0A074IV80</accession>
<evidence type="ECO:0000313" key="2">
    <source>
        <dbReference type="EMBL" id="KEO43969.1"/>
    </source>
</evidence>
<dbReference type="Proteomes" id="UP000027855">
    <property type="component" value="Unassembled WGS sequence"/>
</dbReference>
<dbReference type="AlphaFoldDB" id="A0A074IV80"/>
<proteinExistence type="predicted"/>
<feature type="transmembrane region" description="Helical" evidence="1">
    <location>
        <begin position="36"/>
        <end position="61"/>
    </location>
</feature>
<name>A0A074IV80_STRSL</name>
<reference evidence="2 3" key="1">
    <citation type="submission" date="2014-04" db="EMBL/GenBank/DDBJ databases">
        <title>Variable characteristics of bacteriocin-producing Streptococcus salivarius strains isolated from Malaysian subjects.</title>
        <authorList>
            <person name="Philip K."/>
            <person name="Barbour A."/>
        </authorList>
    </citation>
    <scope>NUCLEOTIDE SEQUENCE [LARGE SCALE GENOMIC DNA]</scope>
    <source>
        <strain evidence="2 3">NU10</strain>
    </source>
</reference>
<evidence type="ECO:0000313" key="3">
    <source>
        <dbReference type="Proteomes" id="UP000027855"/>
    </source>
</evidence>